<dbReference type="EMBL" id="OZ021744">
    <property type="protein sequence ID" value="CAK9310742.1"/>
    <property type="molecule type" value="Genomic_DNA"/>
</dbReference>
<protein>
    <submittedName>
        <fullName evidence="1">Uncharacterized protein</fullName>
    </submittedName>
</protein>
<reference evidence="1 2" key="1">
    <citation type="submission" date="2024-03" db="EMBL/GenBank/DDBJ databases">
        <authorList>
            <person name="Gkanogiannis A."/>
            <person name="Becerra Lopez-Lavalle L."/>
        </authorList>
    </citation>
    <scope>NUCLEOTIDE SEQUENCE [LARGE SCALE GENOMIC DNA]</scope>
</reference>
<accession>A0ABP0XRF7</accession>
<evidence type="ECO:0000313" key="1">
    <source>
        <dbReference type="EMBL" id="CAK9310742.1"/>
    </source>
</evidence>
<proteinExistence type="predicted"/>
<name>A0ABP0XRF7_9ROSI</name>
<keyword evidence="2" id="KW-1185">Reference proteome</keyword>
<organism evidence="1 2">
    <name type="scientific">Citrullus colocynthis</name>
    <name type="common">colocynth</name>
    <dbReference type="NCBI Taxonomy" id="252529"/>
    <lineage>
        <taxon>Eukaryota</taxon>
        <taxon>Viridiplantae</taxon>
        <taxon>Streptophyta</taxon>
        <taxon>Embryophyta</taxon>
        <taxon>Tracheophyta</taxon>
        <taxon>Spermatophyta</taxon>
        <taxon>Magnoliopsida</taxon>
        <taxon>eudicotyledons</taxon>
        <taxon>Gunneridae</taxon>
        <taxon>Pentapetalae</taxon>
        <taxon>rosids</taxon>
        <taxon>fabids</taxon>
        <taxon>Cucurbitales</taxon>
        <taxon>Cucurbitaceae</taxon>
        <taxon>Benincaseae</taxon>
        <taxon>Citrullus</taxon>
    </lineage>
</organism>
<evidence type="ECO:0000313" key="2">
    <source>
        <dbReference type="Proteomes" id="UP001642487"/>
    </source>
</evidence>
<dbReference type="Proteomes" id="UP001642487">
    <property type="component" value="Chromosome 10"/>
</dbReference>
<gene>
    <name evidence="1" type="ORF">CITCOLO1_LOCUS2377</name>
</gene>
<sequence>MFVLSSLLKYLLDNLQNESSISIFQFLLVNCLSPFSSLETYRNWVIRYGGEEHLKAVKRGRRKRRRRKSFDAKFDRSSIARES</sequence>